<dbReference type="EMBL" id="CVMT01000027">
    <property type="protein sequence ID" value="CRG92898.1"/>
    <property type="molecule type" value="Genomic_DNA"/>
</dbReference>
<evidence type="ECO:0000313" key="5">
    <source>
        <dbReference type="Proteomes" id="UP000054383"/>
    </source>
</evidence>
<gene>
    <name evidence="4" type="ORF">PISL3812_09974</name>
</gene>
<evidence type="ECO:0000259" key="3">
    <source>
        <dbReference type="PROSITE" id="PS51767"/>
    </source>
</evidence>
<name>A0A0U1MBD3_TALIS</name>
<dbReference type="InterPro" id="IPR021109">
    <property type="entry name" value="Peptidase_aspartic_dom_sf"/>
</dbReference>
<dbReference type="STRING" id="28573.A0A0U1MBD3"/>
<organism evidence="4 5">
    <name type="scientific">Talaromyces islandicus</name>
    <name type="common">Penicillium islandicum</name>
    <dbReference type="NCBI Taxonomy" id="28573"/>
    <lineage>
        <taxon>Eukaryota</taxon>
        <taxon>Fungi</taxon>
        <taxon>Dikarya</taxon>
        <taxon>Ascomycota</taxon>
        <taxon>Pezizomycotina</taxon>
        <taxon>Eurotiomycetes</taxon>
        <taxon>Eurotiomycetidae</taxon>
        <taxon>Eurotiales</taxon>
        <taxon>Trichocomaceae</taxon>
        <taxon>Talaromyces</taxon>
        <taxon>Talaromyces sect. Islandici</taxon>
    </lineage>
</organism>
<dbReference type="Gene3D" id="2.40.70.10">
    <property type="entry name" value="Acid Proteases"/>
    <property type="match status" value="2"/>
</dbReference>
<evidence type="ECO:0000256" key="2">
    <source>
        <dbReference type="ARBA" id="ARBA00022801"/>
    </source>
</evidence>
<reference evidence="4 5" key="1">
    <citation type="submission" date="2015-04" db="EMBL/GenBank/DDBJ databases">
        <authorList>
            <person name="Syromyatnikov M.Y."/>
            <person name="Popov V.N."/>
        </authorList>
    </citation>
    <scope>NUCLEOTIDE SEQUENCE [LARGE SCALE GENOMIC DNA]</scope>
    <source>
        <strain evidence="4">WF-38-12</strain>
    </source>
</reference>
<accession>A0A0U1MBD3</accession>
<dbReference type="InterPro" id="IPR033121">
    <property type="entry name" value="PEPTIDASE_A1"/>
</dbReference>
<dbReference type="AlphaFoldDB" id="A0A0U1MBD3"/>
<dbReference type="PANTHER" id="PTHR47966">
    <property type="entry name" value="BETA-SITE APP-CLEAVING ENZYME, ISOFORM A-RELATED"/>
    <property type="match status" value="1"/>
</dbReference>
<dbReference type="InterPro" id="IPR001461">
    <property type="entry name" value="Aspartic_peptidase_A1"/>
</dbReference>
<dbReference type="Proteomes" id="UP000054383">
    <property type="component" value="Unassembled WGS sequence"/>
</dbReference>
<keyword evidence="5" id="KW-1185">Reference proteome</keyword>
<feature type="domain" description="Peptidase A1" evidence="3">
    <location>
        <begin position="45"/>
        <end position="360"/>
    </location>
</feature>
<dbReference type="Pfam" id="PF00026">
    <property type="entry name" value="Asp"/>
    <property type="match status" value="1"/>
</dbReference>
<sequence>MIILSREITVNKPYCRVSIGAWSDEALEKRSQTSSIGLTIGNDGIVGQIQIGTPGQSMDVQFDSTFNGVMVQSDGEEPIIGGGFQYNHSISTTFRDTQDFAYVEGIGEGAVAVAFAGNETVDIGGTLFSEVPFGEMFQYNRLTSGRLMPFNGASGVIGLGYKPVQGSGQSSFMYAIKDQLQGWVCTLDSYRAWNNGTLTIGATPSLQYADEIAWVDRNPRDDGIWSINITAVSSGGKIDPSVTSWSASVSTEVVSLVWPQRLLDWYFAGISGAAWSPNDVTYRYPCNTTLPDFQFALGNGTFTIPGSYLPYQRDESGTTCITLVTGDNSTESDHEYSFGMWWSQIGVLIFDYENGKVGFANKTMPLPVFAPSSLQVITFT</sequence>
<dbReference type="PANTHER" id="PTHR47966:SF51">
    <property type="entry name" value="BETA-SITE APP-CLEAVING ENZYME, ISOFORM A-RELATED"/>
    <property type="match status" value="1"/>
</dbReference>
<dbReference type="OrthoDB" id="4226189at2759"/>
<dbReference type="SUPFAM" id="SSF50630">
    <property type="entry name" value="Acid proteases"/>
    <property type="match status" value="1"/>
</dbReference>
<dbReference type="OMA" id="TESDHEY"/>
<evidence type="ECO:0000313" key="4">
    <source>
        <dbReference type="EMBL" id="CRG92898.1"/>
    </source>
</evidence>
<evidence type="ECO:0000256" key="1">
    <source>
        <dbReference type="ARBA" id="ARBA00007447"/>
    </source>
</evidence>
<dbReference type="PROSITE" id="PS51767">
    <property type="entry name" value="PEPTIDASE_A1"/>
    <property type="match status" value="1"/>
</dbReference>
<protein>
    <submittedName>
        <fullName evidence="4">Penicillopepsin</fullName>
    </submittedName>
</protein>
<keyword evidence="2" id="KW-0378">Hydrolase</keyword>
<comment type="similarity">
    <text evidence="1">Belongs to the peptidase A1 family.</text>
</comment>
<proteinExistence type="inferred from homology"/>
<dbReference type="GO" id="GO:0006508">
    <property type="term" value="P:proteolysis"/>
    <property type="evidence" value="ECO:0007669"/>
    <property type="project" value="InterPro"/>
</dbReference>
<dbReference type="GO" id="GO:0004190">
    <property type="term" value="F:aspartic-type endopeptidase activity"/>
    <property type="evidence" value="ECO:0007669"/>
    <property type="project" value="InterPro"/>
</dbReference>